<keyword evidence="3 11" id="KW-0813">Transport</keyword>
<sequence length="226" mass="25709">MSFQWTVVATFLYVEIATVILLMIPGISSAAWQKLFRSRLFKFVKNYVNLYFYVFVALLALLFADGVRDVRKYRGEEDVKARPDAEIHQHMKLFRAQRNLYIAGFALFLCLVIRRIVSLISNQANLEAKCSAALKQAESASATAKQFMKTAEKGAHKNAIDETMLEELDDVKKELAKKNEELRKIKVDFDALKSQAENANIEYDRVLSELQNSQNKGSEGASKKDD</sequence>
<feature type="coiled-coil region" evidence="12">
    <location>
        <begin position="161"/>
        <end position="216"/>
    </location>
</feature>
<keyword evidence="16" id="KW-1185">Reference proteome</keyword>
<keyword evidence="4 11" id="KW-0812">Transmembrane</keyword>
<feature type="transmembrane region" description="Helical" evidence="11">
    <location>
        <begin position="47"/>
        <end position="64"/>
    </location>
</feature>
<evidence type="ECO:0000259" key="13">
    <source>
        <dbReference type="Pfam" id="PF05529"/>
    </source>
</evidence>
<comment type="function">
    <text evidence="11">May play a role in anterograde transport of membrane proteins from the endoplasmic reticulum to the Golgi.</text>
</comment>
<gene>
    <name evidence="15" type="ORF">DGYR_LOCUS2495</name>
</gene>
<dbReference type="InterPro" id="IPR008417">
    <property type="entry name" value="BAP29/BAP31"/>
</dbReference>
<keyword evidence="10 11" id="KW-0472">Membrane</keyword>
<keyword evidence="7 11" id="KW-0653">Protein transport</keyword>
<dbReference type="InterPro" id="IPR040463">
    <property type="entry name" value="BAP29/BAP31_N"/>
</dbReference>
<feature type="transmembrane region" description="Helical" evidence="11">
    <location>
        <begin position="7"/>
        <end position="27"/>
    </location>
</feature>
<dbReference type="GO" id="GO:0006886">
    <property type="term" value="P:intracellular protein transport"/>
    <property type="evidence" value="ECO:0007669"/>
    <property type="project" value="UniProtKB-UniRule"/>
</dbReference>
<comment type="caution">
    <text evidence="15">The sequence shown here is derived from an EMBL/GenBank/DDBJ whole genome shotgun (WGS) entry which is preliminary data.</text>
</comment>
<comment type="similarity">
    <text evidence="2 11">Belongs to the BCAP29/BCAP31 family.</text>
</comment>
<protein>
    <recommendedName>
        <fullName evidence="11">Endoplasmic reticulum transmembrane protein</fullName>
    </recommendedName>
</protein>
<dbReference type="PANTHER" id="PTHR12701">
    <property type="entry name" value="BCR-ASSOCIATED PROTEIN, BAP"/>
    <property type="match status" value="1"/>
</dbReference>
<organism evidence="15 16">
    <name type="scientific">Dimorphilus gyrociliatus</name>
    <dbReference type="NCBI Taxonomy" id="2664684"/>
    <lineage>
        <taxon>Eukaryota</taxon>
        <taxon>Metazoa</taxon>
        <taxon>Spiralia</taxon>
        <taxon>Lophotrochozoa</taxon>
        <taxon>Annelida</taxon>
        <taxon>Polychaeta</taxon>
        <taxon>Polychaeta incertae sedis</taxon>
        <taxon>Dinophilidae</taxon>
        <taxon>Dimorphilus</taxon>
    </lineage>
</organism>
<evidence type="ECO:0000256" key="8">
    <source>
        <dbReference type="ARBA" id="ARBA00022989"/>
    </source>
</evidence>
<keyword evidence="9 12" id="KW-0175">Coiled coil</keyword>
<keyword evidence="5 11" id="KW-0256">Endoplasmic reticulum</keyword>
<evidence type="ECO:0000256" key="4">
    <source>
        <dbReference type="ARBA" id="ARBA00022692"/>
    </source>
</evidence>
<feature type="transmembrane region" description="Helical" evidence="11">
    <location>
        <begin position="100"/>
        <end position="117"/>
    </location>
</feature>
<evidence type="ECO:0000256" key="12">
    <source>
        <dbReference type="SAM" id="Coils"/>
    </source>
</evidence>
<dbReference type="Proteomes" id="UP000549394">
    <property type="component" value="Unassembled WGS sequence"/>
</dbReference>
<dbReference type="Gene3D" id="1.20.5.110">
    <property type="match status" value="1"/>
</dbReference>
<accession>A0A7I8VCA6</accession>
<dbReference type="GO" id="GO:0070973">
    <property type="term" value="P:protein localization to endoplasmic reticulum exit site"/>
    <property type="evidence" value="ECO:0007669"/>
    <property type="project" value="UniProtKB-UniRule"/>
</dbReference>
<comment type="subcellular location">
    <subcellularLocation>
        <location evidence="1 11">Endoplasmic reticulum membrane</location>
        <topology evidence="1 11">Multi-pass membrane protein</topology>
    </subcellularLocation>
</comment>
<evidence type="ECO:0000256" key="11">
    <source>
        <dbReference type="RuleBase" id="RU367026"/>
    </source>
</evidence>
<evidence type="ECO:0000256" key="3">
    <source>
        <dbReference type="ARBA" id="ARBA00022448"/>
    </source>
</evidence>
<dbReference type="InterPro" id="IPR041672">
    <property type="entry name" value="Bap31/Bap29_C"/>
</dbReference>
<keyword evidence="8 11" id="KW-1133">Transmembrane helix</keyword>
<evidence type="ECO:0000256" key="6">
    <source>
        <dbReference type="ARBA" id="ARBA00022892"/>
    </source>
</evidence>
<evidence type="ECO:0000259" key="14">
    <source>
        <dbReference type="Pfam" id="PF18035"/>
    </source>
</evidence>
<dbReference type="AlphaFoldDB" id="A0A7I8VCA6"/>
<feature type="domain" description="Bap31/Bap29 cytoplasmic coiled-coil" evidence="14">
    <location>
        <begin position="171"/>
        <end position="226"/>
    </location>
</feature>
<evidence type="ECO:0000313" key="16">
    <source>
        <dbReference type="Proteomes" id="UP000549394"/>
    </source>
</evidence>
<reference evidence="15 16" key="1">
    <citation type="submission" date="2020-08" db="EMBL/GenBank/DDBJ databases">
        <authorList>
            <person name="Hejnol A."/>
        </authorList>
    </citation>
    <scope>NUCLEOTIDE SEQUENCE [LARGE SCALE GENOMIC DNA]</scope>
</reference>
<evidence type="ECO:0000256" key="7">
    <source>
        <dbReference type="ARBA" id="ARBA00022927"/>
    </source>
</evidence>
<evidence type="ECO:0000313" key="15">
    <source>
        <dbReference type="EMBL" id="CAD5113522.1"/>
    </source>
</evidence>
<evidence type="ECO:0000256" key="9">
    <source>
        <dbReference type="ARBA" id="ARBA00023054"/>
    </source>
</evidence>
<dbReference type="Pfam" id="PF18035">
    <property type="entry name" value="Bap31_Bap29_C"/>
    <property type="match status" value="1"/>
</dbReference>
<dbReference type="EMBL" id="CAJFCJ010000004">
    <property type="protein sequence ID" value="CAD5113522.1"/>
    <property type="molecule type" value="Genomic_DNA"/>
</dbReference>
<evidence type="ECO:0000256" key="5">
    <source>
        <dbReference type="ARBA" id="ARBA00022824"/>
    </source>
</evidence>
<dbReference type="GO" id="GO:0005789">
    <property type="term" value="C:endoplasmic reticulum membrane"/>
    <property type="evidence" value="ECO:0007669"/>
    <property type="project" value="UniProtKB-SubCell"/>
</dbReference>
<keyword evidence="6 11" id="KW-0931">ER-Golgi transport</keyword>
<evidence type="ECO:0000256" key="10">
    <source>
        <dbReference type="ARBA" id="ARBA00023136"/>
    </source>
</evidence>
<evidence type="ECO:0000256" key="1">
    <source>
        <dbReference type="ARBA" id="ARBA00004477"/>
    </source>
</evidence>
<proteinExistence type="inferred from homology"/>
<dbReference type="OrthoDB" id="435607at2759"/>
<evidence type="ECO:0000256" key="2">
    <source>
        <dbReference type="ARBA" id="ARBA00007956"/>
    </source>
</evidence>
<dbReference type="PANTHER" id="PTHR12701:SF20">
    <property type="entry name" value="ENDOPLASMIC RETICULUM TRANSMEMBRANE PROTEIN"/>
    <property type="match status" value="1"/>
</dbReference>
<dbReference type="GO" id="GO:0006888">
    <property type="term" value="P:endoplasmic reticulum to Golgi vesicle-mediated transport"/>
    <property type="evidence" value="ECO:0007669"/>
    <property type="project" value="UniProtKB-UniRule"/>
</dbReference>
<dbReference type="Pfam" id="PF05529">
    <property type="entry name" value="Bap31"/>
    <property type="match status" value="1"/>
</dbReference>
<name>A0A7I8VCA6_9ANNE</name>
<feature type="domain" description="BAP29/BAP31 transmembrane" evidence="13">
    <location>
        <begin position="1"/>
        <end position="132"/>
    </location>
</feature>